<proteinExistence type="predicted"/>
<keyword evidence="4" id="KW-1185">Reference proteome</keyword>
<dbReference type="RefSeq" id="WP_068746610.1">
    <property type="nucleotide sequence ID" value="NZ_LSRE01000044.1"/>
</dbReference>
<protein>
    <submittedName>
        <fullName evidence="3">ABC transporter substrate-binding protein</fullName>
    </submittedName>
</protein>
<name>A0A137YZA8_9ACTN</name>
<feature type="chain" id="PRO_5045942330" evidence="1">
    <location>
        <begin position="30"/>
        <end position="446"/>
    </location>
</feature>
<feature type="signal peptide" evidence="1">
    <location>
        <begin position="1"/>
        <end position="29"/>
    </location>
</feature>
<dbReference type="PANTHER" id="PTHR30024:SF45">
    <property type="entry name" value="ABC TRANSPORTER SUBSTRATE-BINDING PROTEIN"/>
    <property type="match status" value="1"/>
</dbReference>
<organism evidence="3 4">
    <name type="scientific">Tsukamurella pseudospumae</name>
    <dbReference type="NCBI Taxonomy" id="239498"/>
    <lineage>
        <taxon>Bacteria</taxon>
        <taxon>Bacillati</taxon>
        <taxon>Actinomycetota</taxon>
        <taxon>Actinomycetes</taxon>
        <taxon>Mycobacteriales</taxon>
        <taxon>Tsukamurellaceae</taxon>
        <taxon>Tsukamurella</taxon>
    </lineage>
</organism>
<dbReference type="SUPFAM" id="SSF53850">
    <property type="entry name" value="Periplasmic binding protein-like II"/>
    <property type="match status" value="1"/>
</dbReference>
<dbReference type="Pfam" id="PF09084">
    <property type="entry name" value="NMT1"/>
    <property type="match status" value="1"/>
</dbReference>
<evidence type="ECO:0000313" key="4">
    <source>
        <dbReference type="Proteomes" id="UP000070409"/>
    </source>
</evidence>
<evidence type="ECO:0000256" key="1">
    <source>
        <dbReference type="SAM" id="SignalP"/>
    </source>
</evidence>
<reference evidence="3 4" key="1">
    <citation type="submission" date="2016-02" db="EMBL/GenBank/DDBJ databases">
        <authorList>
            <person name="Teng J.L."/>
            <person name="Tang Y."/>
            <person name="Huang Y."/>
            <person name="Guo F."/>
            <person name="Wei W."/>
            <person name="Chen J.H."/>
            <person name="Wong S.Y."/>
            <person name="Lau S.K."/>
            <person name="Woo P.C."/>
        </authorList>
    </citation>
    <scope>NUCLEOTIDE SEQUENCE [LARGE SCALE GENOMIC DNA]</scope>
    <source>
        <strain evidence="3 4">JCM 13375</strain>
    </source>
</reference>
<dbReference type="EMBL" id="LSRE01000044">
    <property type="protein sequence ID" value="KXO91270.1"/>
    <property type="molecule type" value="Genomic_DNA"/>
</dbReference>
<gene>
    <name evidence="3" type="ORF">AXK61_06850</name>
</gene>
<accession>A0A137YZA8</accession>
<dbReference type="Proteomes" id="UP000070409">
    <property type="component" value="Unassembled WGS sequence"/>
</dbReference>
<dbReference type="PANTHER" id="PTHR30024">
    <property type="entry name" value="ALIPHATIC SULFONATES-BINDING PROTEIN-RELATED"/>
    <property type="match status" value="1"/>
</dbReference>
<comment type="caution">
    <text evidence="3">The sequence shown here is derived from an EMBL/GenBank/DDBJ whole genome shotgun (WGS) entry which is preliminary data.</text>
</comment>
<keyword evidence="1" id="KW-0732">Signal</keyword>
<dbReference type="InterPro" id="IPR015168">
    <property type="entry name" value="SsuA/THI5"/>
</dbReference>
<evidence type="ECO:0000313" key="3">
    <source>
        <dbReference type="EMBL" id="KXO91270.1"/>
    </source>
</evidence>
<dbReference type="Gene3D" id="3.40.190.10">
    <property type="entry name" value="Periplasmic binding protein-like II"/>
    <property type="match status" value="2"/>
</dbReference>
<evidence type="ECO:0000259" key="2">
    <source>
        <dbReference type="Pfam" id="PF09084"/>
    </source>
</evidence>
<feature type="domain" description="SsuA/THI5-like" evidence="2">
    <location>
        <begin position="123"/>
        <end position="265"/>
    </location>
</feature>
<sequence>MPPRSAIPVLALAILAVSACSLQPSSDGAARTLVVGYQSKTINTVTAGTLLRAKGFLEKRLAPLGKFHIDWQDFDTGAPITSGMLAGKIQIGSMGDYPLLINGSRAQANPDTETSVLSVTGSSARGSLNSVVVAPGSPLHRLTDLRGKRISASVGSAGHGTVVTALSRAGVATHDYTVINQQPQVGASALESGQIDALAQFVAWPGLLVQQGKARLLYDGGELGTPTLHGVVANTKYAASNPAVVRAFLEAQLDATDFQREHPLDAAQEVAKASGLPAEVVYQYNGPGGTDPNPSLTAPLIGALKGDVPYLQSIGQFGAPLDVDRFVDPKPLADAQSAHGGFHYDADTPPPSPTSEIWFDGATTTETFPDATALIRALAGTGRKVKAAYVSDALTGTRWYADRALWLRDGDAYVPFAGPDARDRYLAAHPSAVPVEYRALLEEARR</sequence>
<dbReference type="PROSITE" id="PS51257">
    <property type="entry name" value="PROKAR_LIPOPROTEIN"/>
    <property type="match status" value="1"/>
</dbReference>